<protein>
    <submittedName>
        <fullName evidence="1">Uncharacterized protein</fullName>
    </submittedName>
</protein>
<dbReference type="Proteomes" id="UP000282125">
    <property type="component" value="Unassembled WGS sequence"/>
</dbReference>
<accession>A0A3P3D9N5</accession>
<name>A0A3P3D9N5_9RHOB</name>
<gene>
    <name evidence="1" type="ORF">EG244_16870</name>
</gene>
<evidence type="ECO:0000313" key="1">
    <source>
        <dbReference type="EMBL" id="RRH71070.1"/>
    </source>
</evidence>
<reference evidence="1 2" key="1">
    <citation type="submission" date="2018-11" db="EMBL/GenBank/DDBJ databases">
        <title>Gemmobacter sp. nov., YIM 102744-1 draft genome.</title>
        <authorList>
            <person name="Li G."/>
            <person name="Jiang Y."/>
        </authorList>
    </citation>
    <scope>NUCLEOTIDE SEQUENCE [LARGE SCALE GENOMIC DNA]</scope>
    <source>
        <strain evidence="1 2">YIM 102744-1</strain>
    </source>
</reference>
<proteinExistence type="predicted"/>
<dbReference type="OrthoDB" id="7821079at2"/>
<dbReference type="EMBL" id="RRAZ01000033">
    <property type="protein sequence ID" value="RRH71070.1"/>
    <property type="molecule type" value="Genomic_DNA"/>
</dbReference>
<comment type="caution">
    <text evidence="1">The sequence shown here is derived from an EMBL/GenBank/DDBJ whole genome shotgun (WGS) entry which is preliminary data.</text>
</comment>
<evidence type="ECO:0000313" key="2">
    <source>
        <dbReference type="Proteomes" id="UP000282125"/>
    </source>
</evidence>
<keyword evidence="2" id="KW-1185">Reference proteome</keyword>
<dbReference type="AlphaFoldDB" id="A0A3P3D9N5"/>
<sequence length="277" mass="30841">MDMTTCSLLRRITQTDLTMAAHKLATLILDRMAWKEGYNGLPKGAAGFTMAELSEAMGVSRQYLYQLFAELEASELKLSRERVGAGGTLWLFRFGIMSETDGPGPTTRGDRALYKEETNKTFFTGMIEIEIEAESGVQGTGNWLERIAAVKEKLPCKGLDSRHIWERFLAFNQARGHLRVPAGWLLGFMRKWRVRPEAARSEPAEKVPSLPSRQLELQKLIAKASVANRGFVERELRQAWGDQGYEQRVREMAARFGCGLFSAALAVHGAAGAMAVP</sequence>
<organism evidence="1 2">
    <name type="scientific">Falsigemmobacter faecalis</name>
    <dbReference type="NCBI Taxonomy" id="2488730"/>
    <lineage>
        <taxon>Bacteria</taxon>
        <taxon>Pseudomonadati</taxon>
        <taxon>Pseudomonadota</taxon>
        <taxon>Alphaproteobacteria</taxon>
        <taxon>Rhodobacterales</taxon>
        <taxon>Paracoccaceae</taxon>
        <taxon>Falsigemmobacter</taxon>
    </lineage>
</organism>
<dbReference type="RefSeq" id="WP_124966349.1">
    <property type="nucleotide sequence ID" value="NZ_RRAZ01000033.1"/>
</dbReference>